<dbReference type="GO" id="GO:0005524">
    <property type="term" value="F:ATP binding"/>
    <property type="evidence" value="ECO:0007669"/>
    <property type="project" value="InterPro"/>
</dbReference>
<evidence type="ECO:0000256" key="2">
    <source>
        <dbReference type="ARBA" id="ARBA00022598"/>
    </source>
</evidence>
<reference evidence="4" key="1">
    <citation type="submission" date="2019-08" db="EMBL/GenBank/DDBJ databases">
        <authorList>
            <person name="Kucharzyk K."/>
            <person name="Murdoch R.W."/>
            <person name="Higgins S."/>
            <person name="Loffler F."/>
        </authorList>
    </citation>
    <scope>NUCLEOTIDE SEQUENCE</scope>
</reference>
<keyword evidence="2 4" id="KW-0436">Ligase</keyword>
<gene>
    <name evidence="4" type="primary">ddl_36</name>
    <name evidence="4" type="ORF">SDC9_106824</name>
</gene>
<evidence type="ECO:0000256" key="1">
    <source>
        <dbReference type="ARBA" id="ARBA00010871"/>
    </source>
</evidence>
<accession>A0A645B4K5</accession>
<dbReference type="EMBL" id="VSSQ01017561">
    <property type="protein sequence ID" value="MPM59978.1"/>
    <property type="molecule type" value="Genomic_DNA"/>
</dbReference>
<evidence type="ECO:0000313" key="4">
    <source>
        <dbReference type="EMBL" id="MPM59978.1"/>
    </source>
</evidence>
<protein>
    <submittedName>
        <fullName evidence="4">D-alanine--D-alanine ligase</fullName>
        <ecNumber evidence="4">6.3.2.4</ecNumber>
    </submittedName>
</protein>
<dbReference type="PROSITE" id="PS50975">
    <property type="entry name" value="ATP_GRASP"/>
    <property type="match status" value="1"/>
</dbReference>
<dbReference type="GO" id="GO:0008716">
    <property type="term" value="F:D-alanine-D-alanine ligase activity"/>
    <property type="evidence" value="ECO:0007669"/>
    <property type="project" value="UniProtKB-EC"/>
</dbReference>
<proteinExistence type="inferred from homology"/>
<dbReference type="Pfam" id="PF07478">
    <property type="entry name" value="Dala_Dala_lig_C"/>
    <property type="match status" value="1"/>
</dbReference>
<name>A0A645B4K5_9ZZZZ</name>
<dbReference type="InterPro" id="IPR013815">
    <property type="entry name" value="ATP_grasp_subdomain_1"/>
</dbReference>
<comment type="caution">
    <text evidence="4">The sequence shown here is derived from an EMBL/GenBank/DDBJ whole genome shotgun (WGS) entry which is preliminary data.</text>
</comment>
<dbReference type="PANTHER" id="PTHR23132">
    <property type="entry name" value="D-ALANINE--D-ALANINE LIGASE"/>
    <property type="match status" value="1"/>
</dbReference>
<dbReference type="InterPro" id="IPR011761">
    <property type="entry name" value="ATP-grasp"/>
</dbReference>
<organism evidence="4">
    <name type="scientific">bioreactor metagenome</name>
    <dbReference type="NCBI Taxonomy" id="1076179"/>
    <lineage>
        <taxon>unclassified sequences</taxon>
        <taxon>metagenomes</taxon>
        <taxon>ecological metagenomes</taxon>
    </lineage>
</organism>
<dbReference type="GO" id="GO:0046872">
    <property type="term" value="F:metal ion binding"/>
    <property type="evidence" value="ECO:0007669"/>
    <property type="project" value="InterPro"/>
</dbReference>
<comment type="similarity">
    <text evidence="1">Belongs to the D-alanine--D-alanine ligase family.</text>
</comment>
<dbReference type="InterPro" id="IPR011095">
    <property type="entry name" value="Dala_Dala_lig_C"/>
</dbReference>
<dbReference type="EC" id="6.3.2.4" evidence="4"/>
<dbReference type="SUPFAM" id="SSF56059">
    <property type="entry name" value="Glutathione synthetase ATP-binding domain-like"/>
    <property type="match status" value="1"/>
</dbReference>
<dbReference type="Gene3D" id="3.30.470.20">
    <property type="entry name" value="ATP-grasp fold, B domain"/>
    <property type="match status" value="1"/>
</dbReference>
<dbReference type="PANTHER" id="PTHR23132:SF23">
    <property type="entry name" value="D-ALANINE--D-ALANINE LIGASE B"/>
    <property type="match status" value="1"/>
</dbReference>
<evidence type="ECO:0000259" key="3">
    <source>
        <dbReference type="PROSITE" id="PS50975"/>
    </source>
</evidence>
<sequence length="311" mass="35238">MNSVVILHNHIPQNAPEDVLDILTQAKWIGQILSDKGWAVSLLPFSLHALTHIENSPVVFNLVDSAPHEESLSYLAAGILEHLGLRYTGCSLPTLLVTGDKQLTKALLLKSGLPTPKPYDATDLQALYLIKATNQDASLGLDESCLVRGEDVERVLAEKQEKLGFPLFAEQYVDGREFTVCLYGKREHPTILPPYEWVFCEYGQRAKIITYDAKWTEKTYGYEHIQAKYSHDEQDAALLAELVRLSRECCKLFNLTGYARVDFRIDAENRPYILEINANPSFYGFYHLAKEWDFSFEDLVENLALNAAVQR</sequence>
<dbReference type="Gene3D" id="3.30.1490.20">
    <property type="entry name" value="ATP-grasp fold, A domain"/>
    <property type="match status" value="1"/>
</dbReference>
<dbReference type="AlphaFoldDB" id="A0A645B4K5"/>
<feature type="domain" description="ATP-grasp" evidence="3">
    <location>
        <begin position="105"/>
        <end position="305"/>
    </location>
</feature>